<evidence type="ECO:0000313" key="3">
    <source>
        <dbReference type="EMBL" id="STX81336.1"/>
    </source>
</evidence>
<dbReference type="EMBL" id="UGOD01000003">
    <property type="protein sequence ID" value="STX81336.1"/>
    <property type="molecule type" value="Genomic_DNA"/>
</dbReference>
<proteinExistence type="predicted"/>
<sequence length="188" mass="21413">MQPREALTKAIEYFNYKNKLDYVPFAIDLGCGTGTDALKLLDFGWSVLAIDANVEAITILNARCPLLLRNKLFTKIASFETLNILPLASLISANYSLHFLKPDIFYKFWNLILTALPLGGIFAGTILGVGDSWNKINKFNMTFCKKNDLKYLLKQLDILWFEETKRDGADALGYDKFWHTYTIVAKKK</sequence>
<dbReference type="GO" id="GO:0032259">
    <property type="term" value="P:methylation"/>
    <property type="evidence" value="ECO:0007669"/>
    <property type="project" value="UniProtKB-KW"/>
</dbReference>
<accession>A0A378K9F2</accession>
<name>A0A378K9F2_9GAMM</name>
<dbReference type="RefSeq" id="WP_242604779.1">
    <property type="nucleotide sequence ID" value="NZ_CAAAHP010000010.1"/>
</dbReference>
<reference evidence="3 4" key="1">
    <citation type="submission" date="2018-06" db="EMBL/GenBank/DDBJ databases">
        <authorList>
            <consortium name="Pathogen Informatics"/>
            <person name="Doyle S."/>
        </authorList>
    </citation>
    <scope>NUCLEOTIDE SEQUENCE [LARGE SCALE GENOMIC DNA]</scope>
    <source>
        <strain evidence="3 4">NCTC13316</strain>
    </source>
</reference>
<keyword evidence="3" id="KW-0808">Transferase</keyword>
<dbReference type="Pfam" id="PF03848">
    <property type="entry name" value="TehB"/>
    <property type="match status" value="1"/>
</dbReference>
<keyword evidence="1" id="KW-1133">Transmembrane helix</keyword>
<dbReference type="GO" id="GO:0008168">
    <property type="term" value="F:methyltransferase activity"/>
    <property type="evidence" value="ECO:0007669"/>
    <property type="project" value="UniProtKB-KW"/>
</dbReference>
<evidence type="ECO:0000259" key="2">
    <source>
        <dbReference type="Pfam" id="PF03848"/>
    </source>
</evidence>
<dbReference type="InterPro" id="IPR029063">
    <property type="entry name" value="SAM-dependent_MTases_sf"/>
</dbReference>
<dbReference type="CDD" id="cd02440">
    <property type="entry name" value="AdoMet_MTases"/>
    <property type="match status" value="1"/>
</dbReference>
<keyword evidence="4" id="KW-1185">Reference proteome</keyword>
<dbReference type="AlphaFoldDB" id="A0A378K9F2"/>
<dbReference type="Proteomes" id="UP000254794">
    <property type="component" value="Unassembled WGS sequence"/>
</dbReference>
<protein>
    <submittedName>
        <fullName evidence="3">SAM-dependent methyltransferase</fullName>
    </submittedName>
</protein>
<dbReference type="Gene3D" id="3.40.50.150">
    <property type="entry name" value="Vaccinia Virus protein VP39"/>
    <property type="match status" value="1"/>
</dbReference>
<feature type="transmembrane region" description="Helical" evidence="1">
    <location>
        <begin position="76"/>
        <end position="96"/>
    </location>
</feature>
<keyword evidence="1" id="KW-0812">Transmembrane</keyword>
<organism evidence="3 4">
    <name type="scientific">Legionella busanensis</name>
    <dbReference type="NCBI Taxonomy" id="190655"/>
    <lineage>
        <taxon>Bacteria</taxon>
        <taxon>Pseudomonadati</taxon>
        <taxon>Pseudomonadota</taxon>
        <taxon>Gammaproteobacteria</taxon>
        <taxon>Legionellales</taxon>
        <taxon>Legionellaceae</taxon>
        <taxon>Legionella</taxon>
    </lineage>
</organism>
<feature type="domain" description="Tellurite resistance methyltransferase TehB-like" evidence="2">
    <location>
        <begin position="26"/>
        <end position="162"/>
    </location>
</feature>
<evidence type="ECO:0000313" key="4">
    <source>
        <dbReference type="Proteomes" id="UP000254794"/>
    </source>
</evidence>
<dbReference type="SUPFAM" id="SSF53335">
    <property type="entry name" value="S-adenosyl-L-methionine-dependent methyltransferases"/>
    <property type="match status" value="1"/>
</dbReference>
<evidence type="ECO:0000256" key="1">
    <source>
        <dbReference type="SAM" id="Phobius"/>
    </source>
</evidence>
<feature type="transmembrane region" description="Helical" evidence="1">
    <location>
        <begin position="108"/>
        <end position="129"/>
    </location>
</feature>
<keyword evidence="1" id="KW-0472">Membrane</keyword>
<keyword evidence="3" id="KW-0489">Methyltransferase</keyword>
<dbReference type="InterPro" id="IPR015985">
    <property type="entry name" value="TehB-like_dom"/>
</dbReference>
<gene>
    <name evidence="3" type="primary">smtA</name>
    <name evidence="3" type="ORF">NCTC13316_03205</name>
</gene>